<reference evidence="3" key="1">
    <citation type="submission" date="2011-05" db="EMBL/GenBank/DDBJ databases">
        <authorList>
            <person name="Richards S.R."/>
            <person name="Qu J."/>
            <person name="Jiang H."/>
            <person name="Jhangiani S.N."/>
            <person name="Agravi P."/>
            <person name="Goodspeed R."/>
            <person name="Gross S."/>
            <person name="Mandapat C."/>
            <person name="Jackson L."/>
            <person name="Mathew T."/>
            <person name="Pu L."/>
            <person name="Thornton R."/>
            <person name="Saada N."/>
            <person name="Wilczek-Boney K.B."/>
            <person name="Lee S."/>
            <person name="Kovar C."/>
            <person name="Wu Y."/>
            <person name="Scherer S.E."/>
            <person name="Worley K.C."/>
            <person name="Muzny D.M."/>
            <person name="Gibbs R."/>
        </authorList>
    </citation>
    <scope>NUCLEOTIDE SEQUENCE</scope>
    <source>
        <strain evidence="3">Brora</strain>
    </source>
</reference>
<dbReference type="EMBL" id="JH431519">
    <property type="status" value="NOT_ANNOTATED_CDS"/>
    <property type="molecule type" value="Genomic_DNA"/>
</dbReference>
<organism evidence="2 3">
    <name type="scientific">Strigamia maritima</name>
    <name type="common">European centipede</name>
    <name type="synonym">Geophilus maritimus</name>
    <dbReference type="NCBI Taxonomy" id="126957"/>
    <lineage>
        <taxon>Eukaryota</taxon>
        <taxon>Metazoa</taxon>
        <taxon>Ecdysozoa</taxon>
        <taxon>Arthropoda</taxon>
        <taxon>Myriapoda</taxon>
        <taxon>Chilopoda</taxon>
        <taxon>Pleurostigmophora</taxon>
        <taxon>Geophilomorpha</taxon>
        <taxon>Linotaeniidae</taxon>
        <taxon>Strigamia</taxon>
    </lineage>
</organism>
<dbReference type="EnsemblMetazoa" id="SMAR004646-RA">
    <property type="protein sequence ID" value="SMAR004646-PA"/>
    <property type="gene ID" value="SMAR004646"/>
</dbReference>
<feature type="region of interest" description="Disordered" evidence="1">
    <location>
        <begin position="1"/>
        <end position="42"/>
    </location>
</feature>
<reference evidence="2" key="2">
    <citation type="submission" date="2015-02" db="UniProtKB">
        <authorList>
            <consortium name="EnsemblMetazoa"/>
        </authorList>
    </citation>
    <scope>IDENTIFICATION</scope>
</reference>
<keyword evidence="3" id="KW-1185">Reference proteome</keyword>
<evidence type="ECO:0000313" key="2">
    <source>
        <dbReference type="EnsemblMetazoa" id="SMAR004646-PA"/>
    </source>
</evidence>
<evidence type="ECO:0000313" key="3">
    <source>
        <dbReference type="Proteomes" id="UP000014500"/>
    </source>
</evidence>
<name>T1IU31_STRMM</name>
<accession>T1IU31</accession>
<evidence type="ECO:0000256" key="1">
    <source>
        <dbReference type="SAM" id="MobiDB-lite"/>
    </source>
</evidence>
<dbReference type="Proteomes" id="UP000014500">
    <property type="component" value="Unassembled WGS sequence"/>
</dbReference>
<proteinExistence type="predicted"/>
<dbReference type="HOGENOM" id="CLU_1922400_0_0_1"/>
<dbReference type="AlphaFoldDB" id="T1IU31"/>
<sequence length="132" mass="14548">MASSYANYGHQGGGDRPPHRGPLRNSVRPLHPKHGKGDRCDEARRLDLERRRKICEEEAKAGIVHSALHFDTAKFQLCPLCVGSGWLTGAWGGPHAIACWNCCGYGHVPRGAAWCPRLEKMMVIMGPPRPGR</sequence>
<protein>
    <submittedName>
        <fullName evidence="2">Uncharacterized protein</fullName>
    </submittedName>
</protein>